<gene>
    <name evidence="3" type="ORF">MSPICULIGERA_LOCUS19043</name>
</gene>
<comment type="caution">
    <text evidence="3">The sequence shown here is derived from an EMBL/GenBank/DDBJ whole genome shotgun (WGS) entry which is preliminary data.</text>
</comment>
<organism evidence="3 4">
    <name type="scientific">Mesorhabditis spiculigera</name>
    <dbReference type="NCBI Taxonomy" id="96644"/>
    <lineage>
        <taxon>Eukaryota</taxon>
        <taxon>Metazoa</taxon>
        <taxon>Ecdysozoa</taxon>
        <taxon>Nematoda</taxon>
        <taxon>Chromadorea</taxon>
        <taxon>Rhabditida</taxon>
        <taxon>Rhabditina</taxon>
        <taxon>Rhabditomorpha</taxon>
        <taxon>Rhabditoidea</taxon>
        <taxon>Rhabditidae</taxon>
        <taxon>Mesorhabditinae</taxon>
        <taxon>Mesorhabditis</taxon>
    </lineage>
</organism>
<evidence type="ECO:0000313" key="3">
    <source>
        <dbReference type="EMBL" id="CAJ0580868.1"/>
    </source>
</evidence>
<feature type="transmembrane region" description="Helical" evidence="2">
    <location>
        <begin position="156"/>
        <end position="179"/>
    </location>
</feature>
<feature type="region of interest" description="Disordered" evidence="1">
    <location>
        <begin position="29"/>
        <end position="65"/>
    </location>
</feature>
<name>A0AA36D713_9BILA</name>
<dbReference type="AlphaFoldDB" id="A0AA36D713"/>
<keyword evidence="2" id="KW-0472">Membrane</keyword>
<accession>A0AA36D713</accession>
<feature type="compositionally biased region" description="Low complexity" evidence="1">
    <location>
        <begin position="30"/>
        <end position="48"/>
    </location>
</feature>
<keyword evidence="2" id="KW-1133">Transmembrane helix</keyword>
<reference evidence="3" key="1">
    <citation type="submission" date="2023-06" db="EMBL/GenBank/DDBJ databases">
        <authorList>
            <person name="Delattre M."/>
        </authorList>
    </citation>
    <scope>NUCLEOTIDE SEQUENCE</scope>
    <source>
        <strain evidence="3">AF72</strain>
    </source>
</reference>
<evidence type="ECO:0000313" key="4">
    <source>
        <dbReference type="Proteomes" id="UP001177023"/>
    </source>
</evidence>
<dbReference type="Proteomes" id="UP001177023">
    <property type="component" value="Unassembled WGS sequence"/>
</dbReference>
<sequence>MTVFEYAPISNPTELYYIHCKTGRILPINSGGSRKSGSGSASSTSSTPSPTPPLPGTPSRGVPRYTSIDLEGELPQIFSTSLNPNLTDPDMTAFYSHPNLSRPYRTKAPSRHSPPPLYENSPGVTPSPSSKGSRFSFSSSQPATGRGWGRICWKTVIYAIPCLIILLIIIWSHAAYLYYEKTRKK</sequence>
<feature type="compositionally biased region" description="Low complexity" evidence="1">
    <location>
        <begin position="126"/>
        <end position="140"/>
    </location>
</feature>
<keyword evidence="4" id="KW-1185">Reference proteome</keyword>
<feature type="non-terminal residue" evidence="3">
    <location>
        <position position="1"/>
    </location>
</feature>
<feature type="region of interest" description="Disordered" evidence="1">
    <location>
        <begin position="98"/>
        <end position="145"/>
    </location>
</feature>
<protein>
    <submittedName>
        <fullName evidence="3">Uncharacterized protein</fullName>
    </submittedName>
</protein>
<evidence type="ECO:0000256" key="2">
    <source>
        <dbReference type="SAM" id="Phobius"/>
    </source>
</evidence>
<proteinExistence type="predicted"/>
<dbReference type="EMBL" id="CATQJA010002662">
    <property type="protein sequence ID" value="CAJ0580868.1"/>
    <property type="molecule type" value="Genomic_DNA"/>
</dbReference>
<keyword evidence="2" id="KW-0812">Transmembrane</keyword>
<evidence type="ECO:0000256" key="1">
    <source>
        <dbReference type="SAM" id="MobiDB-lite"/>
    </source>
</evidence>